<reference evidence="1 2" key="1">
    <citation type="journal article" date="2015" name="Genome Biol. Evol.">
        <title>Comparative Genomics of a Bacterivorous Green Alga Reveals Evolutionary Causalities and Consequences of Phago-Mixotrophic Mode of Nutrition.</title>
        <authorList>
            <person name="Burns J.A."/>
            <person name="Paasch A."/>
            <person name="Narechania A."/>
            <person name="Kim E."/>
        </authorList>
    </citation>
    <scope>NUCLEOTIDE SEQUENCE [LARGE SCALE GENOMIC DNA]</scope>
    <source>
        <strain evidence="1 2">PLY_AMNH</strain>
    </source>
</reference>
<sequence length="76" mass="8351">MLMLKPSSSPFRFALPSARLDLPHSCRVATRIHSDRQLGVKGDSYTKDILNSVQRRGFTIVPATPSRHGESNPGSC</sequence>
<evidence type="ECO:0000313" key="1">
    <source>
        <dbReference type="EMBL" id="KAK3266646.1"/>
    </source>
</evidence>
<evidence type="ECO:0000313" key="2">
    <source>
        <dbReference type="Proteomes" id="UP001190700"/>
    </source>
</evidence>
<accession>A0AAE0FWQ2</accession>
<keyword evidence="2" id="KW-1185">Reference proteome</keyword>
<protein>
    <submittedName>
        <fullName evidence="1">Uncharacterized protein</fullName>
    </submittedName>
</protein>
<dbReference type="EMBL" id="LGRX02012915">
    <property type="protein sequence ID" value="KAK3266646.1"/>
    <property type="molecule type" value="Genomic_DNA"/>
</dbReference>
<organism evidence="1 2">
    <name type="scientific">Cymbomonas tetramitiformis</name>
    <dbReference type="NCBI Taxonomy" id="36881"/>
    <lineage>
        <taxon>Eukaryota</taxon>
        <taxon>Viridiplantae</taxon>
        <taxon>Chlorophyta</taxon>
        <taxon>Pyramimonadophyceae</taxon>
        <taxon>Pyramimonadales</taxon>
        <taxon>Pyramimonadaceae</taxon>
        <taxon>Cymbomonas</taxon>
    </lineage>
</organism>
<name>A0AAE0FWQ2_9CHLO</name>
<gene>
    <name evidence="1" type="ORF">CYMTET_24746</name>
</gene>
<proteinExistence type="predicted"/>
<dbReference type="Proteomes" id="UP001190700">
    <property type="component" value="Unassembled WGS sequence"/>
</dbReference>
<comment type="caution">
    <text evidence="1">The sequence shown here is derived from an EMBL/GenBank/DDBJ whole genome shotgun (WGS) entry which is preliminary data.</text>
</comment>
<dbReference type="AlphaFoldDB" id="A0AAE0FWQ2"/>